<keyword evidence="4" id="KW-0539">Nucleus</keyword>
<dbReference type="PANTHER" id="PTHR13112">
    <property type="entry name" value="UPF3 REGULATOR OF NONSENSE TRANSCRIPTS-LIKE PROTEIN"/>
    <property type="match status" value="1"/>
</dbReference>
<feature type="region of interest" description="Disordered" evidence="6">
    <location>
        <begin position="204"/>
        <end position="490"/>
    </location>
</feature>
<evidence type="ECO:0000256" key="1">
    <source>
        <dbReference type="ARBA" id="ARBA00004123"/>
    </source>
</evidence>
<gene>
    <name evidence="8" type="ORF">SAPIO_CDS7485</name>
</gene>
<dbReference type="SUPFAM" id="SSF54928">
    <property type="entry name" value="RNA-binding domain, RBD"/>
    <property type="match status" value="2"/>
</dbReference>
<dbReference type="Pfam" id="PF00076">
    <property type="entry name" value="RRM_1"/>
    <property type="match status" value="1"/>
</dbReference>
<dbReference type="InterPro" id="IPR012677">
    <property type="entry name" value="Nucleotide-bd_a/b_plait_sf"/>
</dbReference>
<feature type="compositionally biased region" description="Low complexity" evidence="6">
    <location>
        <begin position="563"/>
        <end position="581"/>
    </location>
</feature>
<dbReference type="InterPro" id="IPR005120">
    <property type="entry name" value="UPF3_dom"/>
</dbReference>
<dbReference type="GO" id="GO:0005737">
    <property type="term" value="C:cytoplasm"/>
    <property type="evidence" value="ECO:0007669"/>
    <property type="project" value="TreeGrafter"/>
</dbReference>
<evidence type="ECO:0000256" key="2">
    <source>
        <dbReference type="ARBA" id="ARBA00005991"/>
    </source>
</evidence>
<evidence type="ECO:0000313" key="9">
    <source>
        <dbReference type="Proteomes" id="UP000028545"/>
    </source>
</evidence>
<dbReference type="EMBL" id="JOWA01000110">
    <property type="protein sequence ID" value="KEZ41367.1"/>
    <property type="molecule type" value="Genomic_DNA"/>
</dbReference>
<dbReference type="InterPro" id="IPR039722">
    <property type="entry name" value="Upf3"/>
</dbReference>
<proteinExistence type="inferred from homology"/>
<feature type="compositionally biased region" description="Basic and acidic residues" evidence="6">
    <location>
        <begin position="222"/>
        <end position="270"/>
    </location>
</feature>
<comment type="similarity">
    <text evidence="2">Belongs to the RENT3 family.</text>
</comment>
<dbReference type="PANTHER" id="PTHR13112:SF0">
    <property type="entry name" value="FI21285P1"/>
    <property type="match status" value="1"/>
</dbReference>
<feature type="compositionally biased region" description="Basic and acidic residues" evidence="6">
    <location>
        <begin position="333"/>
        <end position="343"/>
    </location>
</feature>
<dbReference type="GO" id="GO:0003729">
    <property type="term" value="F:mRNA binding"/>
    <property type="evidence" value="ECO:0007669"/>
    <property type="project" value="TreeGrafter"/>
</dbReference>
<name>A0A084G205_PSEDA</name>
<protein>
    <recommendedName>
        <fullName evidence="7">RRM domain-containing protein</fullName>
    </recommendedName>
</protein>
<dbReference type="GO" id="GO:0045727">
    <property type="term" value="P:positive regulation of translation"/>
    <property type="evidence" value="ECO:0007669"/>
    <property type="project" value="TreeGrafter"/>
</dbReference>
<dbReference type="OrthoDB" id="18087at2759"/>
<feature type="region of interest" description="Disordered" evidence="6">
    <location>
        <begin position="1"/>
        <end position="37"/>
    </location>
</feature>
<dbReference type="Pfam" id="PF03467">
    <property type="entry name" value="Smg4_UPF3"/>
    <property type="match status" value="1"/>
</dbReference>
<feature type="compositionally biased region" description="Low complexity" evidence="6">
    <location>
        <begin position="271"/>
        <end position="315"/>
    </location>
</feature>
<evidence type="ECO:0000256" key="6">
    <source>
        <dbReference type="SAM" id="MobiDB-lite"/>
    </source>
</evidence>
<evidence type="ECO:0000256" key="4">
    <source>
        <dbReference type="ARBA" id="ARBA00023242"/>
    </source>
</evidence>
<dbReference type="InterPro" id="IPR000504">
    <property type="entry name" value="RRM_dom"/>
</dbReference>
<dbReference type="InterPro" id="IPR035979">
    <property type="entry name" value="RBD_domain_sf"/>
</dbReference>
<dbReference type="OMA" id="QYKPGKV"/>
<evidence type="ECO:0000256" key="5">
    <source>
        <dbReference type="PROSITE-ProRule" id="PRU00176"/>
    </source>
</evidence>
<evidence type="ECO:0000256" key="3">
    <source>
        <dbReference type="ARBA" id="ARBA00023161"/>
    </source>
</evidence>
<dbReference type="KEGG" id="sapo:SAPIO_CDS7485"/>
<dbReference type="SMART" id="SM00360">
    <property type="entry name" value="RRM"/>
    <property type="match status" value="1"/>
</dbReference>
<feature type="domain" description="RRM" evidence="7">
    <location>
        <begin position="484"/>
        <end position="550"/>
    </location>
</feature>
<feature type="compositionally biased region" description="Gly residues" evidence="6">
    <location>
        <begin position="597"/>
        <end position="610"/>
    </location>
</feature>
<keyword evidence="5" id="KW-0694">RNA-binding</keyword>
<comment type="caution">
    <text evidence="8">The sequence shown here is derived from an EMBL/GenBank/DDBJ whole genome shotgun (WGS) entry which is preliminary data.</text>
</comment>
<evidence type="ECO:0000313" key="8">
    <source>
        <dbReference type="EMBL" id="KEZ41367.1"/>
    </source>
</evidence>
<feature type="region of interest" description="Disordered" evidence="6">
    <location>
        <begin position="560"/>
        <end position="635"/>
    </location>
</feature>
<reference evidence="8 9" key="1">
    <citation type="journal article" date="2014" name="Genome Announc.">
        <title>Draft genome sequence of the pathogenic fungus Scedosporium apiospermum.</title>
        <authorList>
            <person name="Vandeputte P."/>
            <person name="Ghamrawi S."/>
            <person name="Rechenmann M."/>
            <person name="Iltis A."/>
            <person name="Giraud S."/>
            <person name="Fleury M."/>
            <person name="Thornton C."/>
            <person name="Delhaes L."/>
            <person name="Meyer W."/>
            <person name="Papon N."/>
            <person name="Bouchara J.P."/>
        </authorList>
    </citation>
    <scope>NUCLEOTIDE SEQUENCE [LARGE SCALE GENOMIC DNA]</scope>
    <source>
        <strain evidence="8 9">IHEM 14462</strain>
    </source>
</reference>
<keyword evidence="3" id="KW-0866">Nonsense-mediated mRNA decay</keyword>
<dbReference type="HOGENOM" id="CLU_018549_0_0_1"/>
<organism evidence="8 9">
    <name type="scientific">Pseudallescheria apiosperma</name>
    <name type="common">Scedosporium apiospermum</name>
    <dbReference type="NCBI Taxonomy" id="563466"/>
    <lineage>
        <taxon>Eukaryota</taxon>
        <taxon>Fungi</taxon>
        <taxon>Dikarya</taxon>
        <taxon>Ascomycota</taxon>
        <taxon>Pezizomycotina</taxon>
        <taxon>Sordariomycetes</taxon>
        <taxon>Hypocreomycetidae</taxon>
        <taxon>Microascales</taxon>
        <taxon>Microascaceae</taxon>
        <taxon>Scedosporium</taxon>
    </lineage>
</organism>
<dbReference type="GeneID" id="27726557"/>
<dbReference type="Proteomes" id="UP000028545">
    <property type="component" value="Unassembled WGS sequence"/>
</dbReference>
<dbReference type="GO" id="GO:0000184">
    <property type="term" value="P:nuclear-transcribed mRNA catabolic process, nonsense-mediated decay"/>
    <property type="evidence" value="ECO:0007669"/>
    <property type="project" value="UniProtKB-KW"/>
</dbReference>
<feature type="compositionally biased region" description="Low complexity" evidence="6">
    <location>
        <begin position="435"/>
        <end position="457"/>
    </location>
</feature>
<feature type="compositionally biased region" description="Polar residues" evidence="6">
    <location>
        <begin position="347"/>
        <end position="362"/>
    </location>
</feature>
<evidence type="ECO:0000259" key="7">
    <source>
        <dbReference type="PROSITE" id="PS50102"/>
    </source>
</evidence>
<feature type="compositionally biased region" description="Low complexity" evidence="6">
    <location>
        <begin position="611"/>
        <end position="629"/>
    </location>
</feature>
<dbReference type="Gene3D" id="3.30.70.330">
    <property type="match status" value="2"/>
</dbReference>
<dbReference type="VEuPathDB" id="FungiDB:SAPIO_CDS7485"/>
<dbReference type="PROSITE" id="PS50102">
    <property type="entry name" value="RRM"/>
    <property type="match status" value="1"/>
</dbReference>
<dbReference type="RefSeq" id="XP_016641166.1">
    <property type="nucleotide sequence ID" value="XM_016789339.1"/>
</dbReference>
<comment type="subcellular location">
    <subcellularLocation>
        <location evidence="1">Nucleus</location>
    </subcellularLocation>
</comment>
<dbReference type="AlphaFoldDB" id="A0A084G205"/>
<keyword evidence="9" id="KW-1185">Reference proteome</keyword>
<accession>A0A084G205</accession>
<sequence>MTPPPDKSAGRANGVLPISVTQQPADKNAKASRAKPKAAADGIKMSVRYLPPGMKESEFTAILGDQWKVGNGKVDWFFYEPGKQARTSGKPSRPSIAYLHLLKQDNVPLLVDTVRNATWEDAGNTYNDPALIFPPFVERCAFQRIPPAKERVDPRQGTIDLDPDFMAFLEELANPKPAPAEPSEQDANTPAATTVTPLIEFLKAKKANKDKESSSSKGGKHSRQDTKTASKSKSDESKKGKEKSEKGEKPKEEIKILLKKSTADSAKDAKSTSGKKTSASATASSSSQPAAAAASPSSGDAAPKSRRAGIAAAARILQRDLGLSPGTAHRRARLDAAKAEAEAKTASSPQPATSTPATGSKNSSNAATQPATPTTPAANSQPSAGSGSKSQSSGRSRGRGSKNADQKGKGAENTANGSGPTAANPPILLKKRQDQTSATAQPSSSAAQTPAPQKQTPGESSKANAEKNKGGSQKKAGAITPGATRGFVKHANPSQGVTEALLKQALGAFGAVTFVEIDKRKGFAYVDFAEHDGLVKAIAASPVSVAQATVQVLERKEKKPAQAAAASSTATGSGTASTSGAAEKEKSGHRSRRSRRGGGGGGGGGSGGGDKAAANASTAAASGQAASSGSKGGTG</sequence>
<dbReference type="GO" id="GO:0005730">
    <property type="term" value="C:nucleolus"/>
    <property type="evidence" value="ECO:0007669"/>
    <property type="project" value="TreeGrafter"/>
</dbReference>
<feature type="compositionally biased region" description="Low complexity" evidence="6">
    <location>
        <begin position="363"/>
        <end position="395"/>
    </location>
</feature>